<dbReference type="EMBL" id="JASWJB010000304">
    <property type="protein sequence ID" value="KAK2591870.1"/>
    <property type="molecule type" value="Genomic_DNA"/>
</dbReference>
<feature type="compositionally biased region" description="Low complexity" evidence="1">
    <location>
        <begin position="157"/>
        <end position="175"/>
    </location>
</feature>
<proteinExistence type="predicted"/>
<keyword evidence="4" id="KW-1185">Reference proteome</keyword>
<sequence>MLLPSALSCDSSQPLRSRPAQQAISYFSPPSSPPTLTSATAIGNIMTTCRSLQSLIVTPASASNISIAPPPSRAQLPTPPLSHASLPMKLRLRARPGRSDSNNTSEDLYTRRRITKRPATPRGINKRRRADSDEMGREDLFSEEEDESDDDVGGENQQSLPPLQLQSQPPSLPSLDESEQEPAAPSTPKRARIAPEQLPLGLERSDFHDIHCLAEGGRESSTKGENVEVEADGAEWSAEDDRILVELVLEKLKLSKSEWQDCARNLGKDRHSVNRRWKSLIMKGEVGLKTRASSRRTRLHSTWR</sequence>
<dbReference type="InterPro" id="IPR001005">
    <property type="entry name" value="SANT/Myb"/>
</dbReference>
<feature type="region of interest" description="Disordered" evidence="1">
    <location>
        <begin position="92"/>
        <end position="192"/>
    </location>
</feature>
<name>A0AAJ0FWV6_9HYPO</name>
<feature type="domain" description="Myb-like" evidence="2">
    <location>
        <begin position="228"/>
        <end position="281"/>
    </location>
</feature>
<accession>A0AAJ0FWV6</accession>
<feature type="compositionally biased region" description="Acidic residues" evidence="1">
    <location>
        <begin position="141"/>
        <end position="153"/>
    </location>
</feature>
<evidence type="ECO:0000259" key="2">
    <source>
        <dbReference type="PROSITE" id="PS50090"/>
    </source>
</evidence>
<evidence type="ECO:0000313" key="4">
    <source>
        <dbReference type="Proteomes" id="UP001251528"/>
    </source>
</evidence>
<comment type="caution">
    <text evidence="3">The sequence shown here is derived from an EMBL/GenBank/DDBJ whole genome shotgun (WGS) entry which is preliminary data.</text>
</comment>
<dbReference type="AlphaFoldDB" id="A0AAJ0FWV6"/>
<reference evidence="3" key="1">
    <citation type="submission" date="2023-06" db="EMBL/GenBank/DDBJ databases">
        <title>Conoideocrella luteorostrata (Hypocreales: Clavicipitaceae), a potential biocontrol fungus for elongate hemlock scale in United States Christmas tree production areas.</title>
        <authorList>
            <person name="Barrett H."/>
            <person name="Lovett B."/>
            <person name="Macias A.M."/>
            <person name="Stajich J.E."/>
            <person name="Kasson M.T."/>
        </authorList>
    </citation>
    <scope>NUCLEOTIDE SEQUENCE</scope>
    <source>
        <strain evidence="3">ARSEF 14590</strain>
    </source>
</reference>
<evidence type="ECO:0000256" key="1">
    <source>
        <dbReference type="SAM" id="MobiDB-lite"/>
    </source>
</evidence>
<dbReference type="Proteomes" id="UP001251528">
    <property type="component" value="Unassembled WGS sequence"/>
</dbReference>
<dbReference type="PROSITE" id="PS50090">
    <property type="entry name" value="MYB_LIKE"/>
    <property type="match status" value="1"/>
</dbReference>
<dbReference type="Gene3D" id="1.10.10.60">
    <property type="entry name" value="Homeodomain-like"/>
    <property type="match status" value="1"/>
</dbReference>
<protein>
    <recommendedName>
        <fullName evidence="2">Myb-like domain-containing protein</fullName>
    </recommendedName>
</protein>
<gene>
    <name evidence="3" type="ORF">QQS21_010449</name>
</gene>
<feature type="compositionally biased region" description="Basic and acidic residues" evidence="1">
    <location>
        <begin position="130"/>
        <end position="140"/>
    </location>
</feature>
<evidence type="ECO:0000313" key="3">
    <source>
        <dbReference type="EMBL" id="KAK2591870.1"/>
    </source>
</evidence>
<organism evidence="3 4">
    <name type="scientific">Conoideocrella luteorostrata</name>
    <dbReference type="NCBI Taxonomy" id="1105319"/>
    <lineage>
        <taxon>Eukaryota</taxon>
        <taxon>Fungi</taxon>
        <taxon>Dikarya</taxon>
        <taxon>Ascomycota</taxon>
        <taxon>Pezizomycotina</taxon>
        <taxon>Sordariomycetes</taxon>
        <taxon>Hypocreomycetidae</taxon>
        <taxon>Hypocreales</taxon>
        <taxon>Clavicipitaceae</taxon>
        <taxon>Conoideocrella</taxon>
    </lineage>
</organism>